<feature type="compositionally biased region" description="Basic and acidic residues" evidence="1">
    <location>
        <begin position="32"/>
        <end position="42"/>
    </location>
</feature>
<dbReference type="Proteomes" id="UP000294558">
    <property type="component" value="Unassembled WGS sequence"/>
</dbReference>
<accession>A0A4R7I386</accession>
<feature type="region of interest" description="Disordered" evidence="1">
    <location>
        <begin position="1"/>
        <end position="42"/>
    </location>
</feature>
<keyword evidence="3" id="KW-1185">Reference proteome</keyword>
<proteinExistence type="predicted"/>
<dbReference type="AlphaFoldDB" id="A0A4R7I386"/>
<sequence length="42" mass="4914">MRDTTHETIMDTTHDTMHDTVHLTSGALTTPTDDRHEPRWPR</sequence>
<name>A0A4R7I386_9ACTN</name>
<evidence type="ECO:0000256" key="1">
    <source>
        <dbReference type="SAM" id="MobiDB-lite"/>
    </source>
</evidence>
<gene>
    <name evidence="2" type="ORF">BDK89_2624</name>
</gene>
<dbReference type="EMBL" id="SOAU01000001">
    <property type="protein sequence ID" value="TDT17023.1"/>
    <property type="molecule type" value="Genomic_DNA"/>
</dbReference>
<evidence type="ECO:0000313" key="2">
    <source>
        <dbReference type="EMBL" id="TDT17023.1"/>
    </source>
</evidence>
<organism evidence="2 3">
    <name type="scientific">Ilumatobacter fluminis</name>
    <dbReference type="NCBI Taxonomy" id="467091"/>
    <lineage>
        <taxon>Bacteria</taxon>
        <taxon>Bacillati</taxon>
        <taxon>Actinomycetota</taxon>
        <taxon>Acidimicrobiia</taxon>
        <taxon>Acidimicrobiales</taxon>
        <taxon>Ilumatobacteraceae</taxon>
        <taxon>Ilumatobacter</taxon>
    </lineage>
</organism>
<comment type="caution">
    <text evidence="2">The sequence shown here is derived from an EMBL/GenBank/DDBJ whole genome shotgun (WGS) entry which is preliminary data.</text>
</comment>
<evidence type="ECO:0000313" key="3">
    <source>
        <dbReference type="Proteomes" id="UP000294558"/>
    </source>
</evidence>
<protein>
    <submittedName>
        <fullName evidence="2">Uncharacterized protein</fullName>
    </submittedName>
</protein>
<reference evidence="2 3" key="1">
    <citation type="submission" date="2019-03" db="EMBL/GenBank/DDBJ databases">
        <title>Sequencing the genomes of 1000 actinobacteria strains.</title>
        <authorList>
            <person name="Klenk H.-P."/>
        </authorList>
    </citation>
    <scope>NUCLEOTIDE SEQUENCE [LARGE SCALE GENOMIC DNA]</scope>
    <source>
        <strain evidence="2 3">DSM 18936</strain>
    </source>
</reference>
<feature type="compositionally biased region" description="Basic and acidic residues" evidence="1">
    <location>
        <begin position="1"/>
        <end position="21"/>
    </location>
</feature>